<name>A0ACC2RIR6_9FUNG</name>
<evidence type="ECO:0000313" key="2">
    <source>
        <dbReference type="Proteomes" id="UP001165960"/>
    </source>
</evidence>
<dbReference type="Proteomes" id="UP001165960">
    <property type="component" value="Unassembled WGS sequence"/>
</dbReference>
<protein>
    <submittedName>
        <fullName evidence="1">Uncharacterized protein</fullName>
    </submittedName>
</protein>
<sequence length="59" mass="6333">MLFKLIVDPIVTILSFASLYGKCLGHKKCHSMVPAALLVTVLFAVGFVFDVSCLASCLT</sequence>
<keyword evidence="2" id="KW-1185">Reference proteome</keyword>
<evidence type="ECO:0000313" key="1">
    <source>
        <dbReference type="EMBL" id="KAJ9049943.1"/>
    </source>
</evidence>
<organism evidence="1 2">
    <name type="scientific">Entomophthora muscae</name>
    <dbReference type="NCBI Taxonomy" id="34485"/>
    <lineage>
        <taxon>Eukaryota</taxon>
        <taxon>Fungi</taxon>
        <taxon>Fungi incertae sedis</taxon>
        <taxon>Zoopagomycota</taxon>
        <taxon>Entomophthoromycotina</taxon>
        <taxon>Entomophthoromycetes</taxon>
        <taxon>Entomophthorales</taxon>
        <taxon>Entomophthoraceae</taxon>
        <taxon>Entomophthora</taxon>
    </lineage>
</organism>
<comment type="caution">
    <text evidence="1">The sequence shown here is derived from an EMBL/GenBank/DDBJ whole genome shotgun (WGS) entry which is preliminary data.</text>
</comment>
<reference evidence="1" key="1">
    <citation type="submission" date="2022-04" db="EMBL/GenBank/DDBJ databases">
        <title>Genome of the entomopathogenic fungus Entomophthora muscae.</title>
        <authorList>
            <person name="Elya C."/>
            <person name="Lovett B.R."/>
            <person name="Lee E."/>
            <person name="Macias A.M."/>
            <person name="Hajek A.E."/>
            <person name="De Bivort B.L."/>
            <person name="Kasson M.T."/>
            <person name="De Fine Licht H.H."/>
            <person name="Stajich J.E."/>
        </authorList>
    </citation>
    <scope>NUCLEOTIDE SEQUENCE</scope>
    <source>
        <strain evidence="1">Berkeley</strain>
    </source>
</reference>
<gene>
    <name evidence="1" type="ORF">DSO57_1019276</name>
</gene>
<dbReference type="EMBL" id="QTSX02007186">
    <property type="protein sequence ID" value="KAJ9049943.1"/>
    <property type="molecule type" value="Genomic_DNA"/>
</dbReference>
<accession>A0ACC2RIR6</accession>
<proteinExistence type="predicted"/>